<proteinExistence type="predicted"/>
<comment type="caution">
    <text evidence="1">The sequence shown here is derived from an EMBL/GenBank/DDBJ whole genome shotgun (WGS) entry which is preliminary data.</text>
</comment>
<dbReference type="InterPro" id="IPR014729">
    <property type="entry name" value="Rossmann-like_a/b/a_fold"/>
</dbReference>
<sequence>MLALVIMAIRSLTERGHRVPTVHVMHADTGLHENPVVQAYAHRQIDAVRDFADAQNLPLKVWVASPGISNQYLVNMIGGRTVATVGGMDRKCQQSLKAAPLGKLRRAIAAELRQGMGLSYSPQKVVTLIATRRDESVARGAAMAARGESSMEPVNLEADSGGDYWVYSPLAEWGTMDVFSFIADVTNGRRRTYSDFAELTEVYRDAGGDCMVNLHLRGEGERRTACGQRTGCWCCTAVASDRSMESMLQNEQYRWMRGLNDLRNYILAKHYDPASRCWLSRKIDKTTGQIRIAPNSYSPQMCQDLLRFACTLDAVELEDAERLGIEPRFQLLGPQQIVAIELLHARYGYHRPFEASSIWKDIHLNGARYAIPTDLRVHSASELKEVSAAFDRQVPFADDQFWGPYEGMRSIAHALGDCEDVVVRGGVTYTRVVESNEFDIDLEGASLFLGLELDYAVAKYRGIASVPPAAGLHYLFGLGVAALFKNSYKNWDDMLRMSNQVHRHGLTPYLSSPAELVARLSVK</sequence>
<dbReference type="AlphaFoldDB" id="A0A9P1R8P0"/>
<gene>
    <name evidence="1" type="ORF">PAERUG_P19_London_7_VIM_2_05_10_05708</name>
</gene>
<reference evidence="2" key="1">
    <citation type="submission" date="2015-06" db="EMBL/GenBank/DDBJ databases">
        <authorList>
            <person name="Radhakrishnan Rajesh"/>
            <person name="Underwood Anthony"/>
            <person name="Al-Shahib Ali"/>
        </authorList>
    </citation>
    <scope>NUCLEOTIDE SEQUENCE [LARGE SCALE GENOMIC DNA]</scope>
    <source>
        <strain evidence="2">P19_London_7_VIM_2_05_10</strain>
    </source>
</reference>
<organism evidence="1 2">
    <name type="scientific">Pseudomonas aeruginosa</name>
    <dbReference type="NCBI Taxonomy" id="287"/>
    <lineage>
        <taxon>Bacteria</taxon>
        <taxon>Pseudomonadati</taxon>
        <taxon>Pseudomonadota</taxon>
        <taxon>Gammaproteobacteria</taxon>
        <taxon>Pseudomonadales</taxon>
        <taxon>Pseudomonadaceae</taxon>
        <taxon>Pseudomonas</taxon>
    </lineage>
</organism>
<dbReference type="Gene3D" id="3.40.50.620">
    <property type="entry name" value="HUPs"/>
    <property type="match status" value="1"/>
</dbReference>
<name>A0A9P1R8P0_PSEAI</name>
<evidence type="ECO:0008006" key="3">
    <source>
        <dbReference type="Google" id="ProtNLM"/>
    </source>
</evidence>
<evidence type="ECO:0000313" key="1">
    <source>
        <dbReference type="EMBL" id="CRP82998.1"/>
    </source>
</evidence>
<protein>
    <recommendedName>
        <fullName evidence="3">Phosphoadenosine phosphosulphate reductase domain-containing protein</fullName>
    </recommendedName>
</protein>
<dbReference type="Proteomes" id="UP000045039">
    <property type="component" value="Unassembled WGS sequence"/>
</dbReference>
<accession>A0A9P1R8P0</accession>
<dbReference type="SUPFAM" id="SSF52402">
    <property type="entry name" value="Adenine nucleotide alpha hydrolases-like"/>
    <property type="match status" value="1"/>
</dbReference>
<dbReference type="EMBL" id="CVVU01000245">
    <property type="protein sequence ID" value="CRP82998.1"/>
    <property type="molecule type" value="Genomic_DNA"/>
</dbReference>
<evidence type="ECO:0000313" key="2">
    <source>
        <dbReference type="Proteomes" id="UP000045039"/>
    </source>
</evidence>